<dbReference type="Proteomes" id="UP000070700">
    <property type="component" value="Unassembled WGS sequence"/>
</dbReference>
<dbReference type="InterPro" id="IPR032466">
    <property type="entry name" value="Metal_Hydrolase"/>
</dbReference>
<dbReference type="GeneID" id="28825939"/>
<dbReference type="InterPro" id="IPR052349">
    <property type="entry name" value="Metallo-hydrolase_Enzymes"/>
</dbReference>
<evidence type="ECO:0000313" key="1">
    <source>
        <dbReference type="EMBL" id="KUJ08593.1"/>
    </source>
</evidence>
<dbReference type="PANTHER" id="PTHR32027">
    <property type="entry name" value="CYTOSINE DEAMINASE"/>
    <property type="match status" value="1"/>
</dbReference>
<dbReference type="AlphaFoldDB" id="A0A132B8L5"/>
<evidence type="ECO:0000313" key="2">
    <source>
        <dbReference type="Proteomes" id="UP000070700"/>
    </source>
</evidence>
<name>A0A132B8L5_MOLSC</name>
<dbReference type="SUPFAM" id="SSF51556">
    <property type="entry name" value="Metallo-dependent hydrolases"/>
    <property type="match status" value="1"/>
</dbReference>
<dbReference type="GO" id="GO:0016814">
    <property type="term" value="F:hydrolase activity, acting on carbon-nitrogen (but not peptide) bonds, in cyclic amidines"/>
    <property type="evidence" value="ECO:0007669"/>
    <property type="project" value="TreeGrafter"/>
</dbReference>
<organism evidence="1 2">
    <name type="scientific">Mollisia scopiformis</name>
    <name type="common">Conifer needle endophyte fungus</name>
    <name type="synonym">Phialocephala scopiformis</name>
    <dbReference type="NCBI Taxonomy" id="149040"/>
    <lineage>
        <taxon>Eukaryota</taxon>
        <taxon>Fungi</taxon>
        <taxon>Dikarya</taxon>
        <taxon>Ascomycota</taxon>
        <taxon>Pezizomycotina</taxon>
        <taxon>Leotiomycetes</taxon>
        <taxon>Helotiales</taxon>
        <taxon>Mollisiaceae</taxon>
        <taxon>Mollisia</taxon>
    </lineage>
</organism>
<dbReference type="KEGG" id="psco:LY89DRAFT_691020"/>
<gene>
    <name evidence="1" type="ORF">LY89DRAFT_691020</name>
</gene>
<accession>A0A132B8L5</accession>
<dbReference type="OrthoDB" id="10266980at2759"/>
<keyword evidence="1" id="KW-0378">Hydrolase</keyword>
<sequence length="453" mass="50524">MSSCSYASSTDSAELNFQGVYIAGKPENVQYDVCCKQGVITSMTESQPDQPYGGLLVPSLCHPHIHLDKSYLLSHPKYADLEIEKGDFAEAMKLTSEAKARFDLEDLMERGRALIQESINFGVTHMRAFVEVDLGVKLKCLEAGLALKEEFSDRCHIQICVFAQDPIFSYRDSGRAMQRMLENAASKPGVEAFGSTPYVESNGDLHKQIANIEYAIKIAKRYKLHLDFHIDYNLDPNKQSMVIEALRLLHKMNWPSNFNYPTYRTIIFGHCTRLTLFTTEEWEQLQEQVRGLPISFVGLPSSDLFMMGRPTEKDEGSQRVRGTLQVLQVIRKYGMNAVIGVNNVGNAFTPQGSADPLALASLGVGLYQAGTKQDTDLLLQCVSNRAKLAMGIVQSTPYEIDIDVSDPAEFVVFGSKLSTGSKSFRARRTIQDVVYDPAPDRITVYNGEVVSEQ</sequence>
<reference evidence="1 2" key="1">
    <citation type="submission" date="2015-10" db="EMBL/GenBank/DDBJ databases">
        <title>Full genome of DAOMC 229536 Phialocephala scopiformis, a fungal endophyte of spruce producing the potent anti-insectan compound rugulosin.</title>
        <authorList>
            <consortium name="DOE Joint Genome Institute"/>
            <person name="Walker A.K."/>
            <person name="Frasz S.L."/>
            <person name="Seifert K.A."/>
            <person name="Miller J.D."/>
            <person name="Mondo S.J."/>
            <person name="Labutti K."/>
            <person name="Lipzen A."/>
            <person name="Dockter R."/>
            <person name="Kennedy M."/>
            <person name="Grigoriev I.V."/>
            <person name="Spatafora J.W."/>
        </authorList>
    </citation>
    <scope>NUCLEOTIDE SEQUENCE [LARGE SCALE GENOMIC DNA]</scope>
    <source>
        <strain evidence="1 2">CBS 120377</strain>
    </source>
</reference>
<dbReference type="EMBL" id="KQ947435">
    <property type="protein sequence ID" value="KUJ08593.1"/>
    <property type="molecule type" value="Genomic_DNA"/>
</dbReference>
<dbReference type="Gene3D" id="3.20.20.140">
    <property type="entry name" value="Metal-dependent hydrolases"/>
    <property type="match status" value="1"/>
</dbReference>
<protein>
    <submittedName>
        <fullName evidence="1">Metallo-dependent hydrolase</fullName>
    </submittedName>
</protein>
<proteinExistence type="predicted"/>
<dbReference type="InParanoid" id="A0A132B8L5"/>
<dbReference type="PANTHER" id="PTHR32027:SF0">
    <property type="entry name" value="CYTOSINE DEAMINASE"/>
    <property type="match status" value="1"/>
</dbReference>
<keyword evidence="2" id="KW-1185">Reference proteome</keyword>
<dbReference type="RefSeq" id="XP_018062948.1">
    <property type="nucleotide sequence ID" value="XM_018216213.1"/>
</dbReference>